<feature type="region of interest" description="Disordered" evidence="11">
    <location>
        <begin position="1871"/>
        <end position="1949"/>
    </location>
</feature>
<dbReference type="InterPro" id="IPR030934">
    <property type="entry name" value="Intein_C"/>
</dbReference>
<comment type="caution">
    <text evidence="13">The sequence shown here is derived from an EMBL/GenBank/DDBJ whole genome shotgun (WGS) entry which is preliminary data.</text>
</comment>
<keyword evidence="3" id="KW-0134">Cell wall</keyword>
<dbReference type="InterPro" id="IPR036852">
    <property type="entry name" value="Peptidase_S8/S53_dom_sf"/>
</dbReference>
<accession>A0ABR8Q4Z5</accession>
<dbReference type="Pfam" id="PF09479">
    <property type="entry name" value="Flg_new"/>
    <property type="match status" value="1"/>
</dbReference>
<evidence type="ECO:0000256" key="5">
    <source>
        <dbReference type="ARBA" id="ARBA00022670"/>
    </source>
</evidence>
<dbReference type="InterPro" id="IPR013378">
    <property type="entry name" value="InlB-like_B-rpt"/>
</dbReference>
<dbReference type="PANTHER" id="PTHR43399">
    <property type="entry name" value="SUBTILISIN-RELATED"/>
    <property type="match status" value="1"/>
</dbReference>
<dbReference type="Gene3D" id="2.60.40.4270">
    <property type="entry name" value="Listeria-Bacteroides repeat domain"/>
    <property type="match status" value="1"/>
</dbReference>
<feature type="compositionally biased region" description="Low complexity" evidence="11">
    <location>
        <begin position="1895"/>
        <end position="1908"/>
    </location>
</feature>
<feature type="active site" description="Charge relay system" evidence="10">
    <location>
        <position position="692"/>
    </location>
</feature>
<evidence type="ECO:0000256" key="3">
    <source>
        <dbReference type="ARBA" id="ARBA00022512"/>
    </source>
</evidence>
<dbReference type="Pfam" id="PF02368">
    <property type="entry name" value="Big_2"/>
    <property type="match status" value="2"/>
</dbReference>
<evidence type="ECO:0000256" key="4">
    <source>
        <dbReference type="ARBA" id="ARBA00022525"/>
    </source>
</evidence>
<evidence type="ECO:0000256" key="1">
    <source>
        <dbReference type="ARBA" id="ARBA00004196"/>
    </source>
</evidence>
<protein>
    <submittedName>
        <fullName evidence="13">S8 family serine peptidase</fullName>
    </submittedName>
</protein>
<evidence type="ECO:0000256" key="8">
    <source>
        <dbReference type="ARBA" id="ARBA00022825"/>
    </source>
</evidence>
<keyword evidence="8 10" id="KW-0720">Serine protease</keyword>
<dbReference type="Gene3D" id="2.60.40.1710">
    <property type="entry name" value="Subtilisin-like superfamily"/>
    <property type="match status" value="1"/>
</dbReference>
<dbReference type="InterPro" id="IPR046450">
    <property type="entry name" value="PA_dom_sf"/>
</dbReference>
<dbReference type="EMBL" id="JACSQZ010000034">
    <property type="protein sequence ID" value="MBD7915493.1"/>
    <property type="molecule type" value="Genomic_DNA"/>
</dbReference>
<reference evidence="13 14" key="1">
    <citation type="submission" date="2020-08" db="EMBL/GenBank/DDBJ databases">
        <title>A Genomic Blueprint of the Chicken Gut Microbiome.</title>
        <authorList>
            <person name="Gilroy R."/>
            <person name="Ravi A."/>
            <person name="Getino M."/>
            <person name="Pursley I."/>
            <person name="Horton D.L."/>
            <person name="Alikhan N.-F."/>
            <person name="Baker D."/>
            <person name="Gharbi K."/>
            <person name="Hall N."/>
            <person name="Watson M."/>
            <person name="Adriaenssens E.M."/>
            <person name="Foster-Nyarko E."/>
            <person name="Jarju S."/>
            <person name="Secka A."/>
            <person name="Antonio M."/>
            <person name="Oren A."/>
            <person name="Chaudhuri R."/>
            <person name="La Ragione R.M."/>
            <person name="Hildebrand F."/>
            <person name="Pallen M.J."/>
        </authorList>
    </citation>
    <scope>NUCLEOTIDE SEQUENCE [LARGE SCALE GENOMIC DNA]</scope>
    <source>
        <strain evidence="13 14">Sa3CUN1</strain>
    </source>
</reference>
<evidence type="ECO:0000256" key="6">
    <source>
        <dbReference type="ARBA" id="ARBA00022729"/>
    </source>
</evidence>
<dbReference type="InterPro" id="IPR015500">
    <property type="entry name" value="Peptidase_S8_subtilisin-rel"/>
</dbReference>
<dbReference type="PROSITE" id="PS50847">
    <property type="entry name" value="GRAM_POS_ANCHORING"/>
    <property type="match status" value="1"/>
</dbReference>
<evidence type="ECO:0000256" key="9">
    <source>
        <dbReference type="ARBA" id="ARBA00023088"/>
    </source>
</evidence>
<dbReference type="InterPro" id="IPR008964">
    <property type="entry name" value="Invasin/intimin_cell_adhesion"/>
</dbReference>
<dbReference type="InterPro" id="IPR051048">
    <property type="entry name" value="Peptidase_S8/S53_subtilisin"/>
</dbReference>
<name>A0ABR8Q4Z5_9CLOT</name>
<evidence type="ECO:0000259" key="12">
    <source>
        <dbReference type="PROSITE" id="PS50847"/>
    </source>
</evidence>
<evidence type="ECO:0000313" key="13">
    <source>
        <dbReference type="EMBL" id="MBD7915493.1"/>
    </source>
</evidence>
<dbReference type="Gene3D" id="3.50.30.30">
    <property type="match status" value="1"/>
</dbReference>
<keyword evidence="14" id="KW-1185">Reference proteome</keyword>
<proteinExistence type="inferred from homology"/>
<dbReference type="InterPro" id="IPR042229">
    <property type="entry name" value="Listeria/Bacterioides_rpt_sf"/>
</dbReference>
<keyword evidence="9" id="KW-0572">Peptidoglycan-anchor</keyword>
<keyword evidence="4" id="KW-0964">Secreted</keyword>
<dbReference type="InterPro" id="IPR003343">
    <property type="entry name" value="Big_2"/>
</dbReference>
<dbReference type="InterPro" id="IPR019931">
    <property type="entry name" value="LPXTG_anchor"/>
</dbReference>
<dbReference type="Gene3D" id="3.40.50.200">
    <property type="entry name" value="Peptidase S8/S53 domain"/>
    <property type="match status" value="1"/>
</dbReference>
<dbReference type="PROSITE" id="PS00138">
    <property type="entry name" value="SUBTILASE_SER"/>
    <property type="match status" value="1"/>
</dbReference>
<comment type="subcellular location">
    <subcellularLocation>
        <location evidence="1">Cell envelope</location>
    </subcellularLocation>
</comment>
<dbReference type="InterPro" id="IPR022398">
    <property type="entry name" value="Peptidase_S8_His-AS"/>
</dbReference>
<dbReference type="PROSITE" id="PS00137">
    <property type="entry name" value="SUBTILASE_HIS"/>
    <property type="match status" value="1"/>
</dbReference>
<dbReference type="PANTHER" id="PTHR43399:SF4">
    <property type="entry name" value="CELL WALL-ASSOCIATED PROTEASE"/>
    <property type="match status" value="1"/>
</dbReference>
<gene>
    <name evidence="13" type="ORF">H9660_10070</name>
</gene>
<dbReference type="Pfam" id="PF00082">
    <property type="entry name" value="Peptidase_S8"/>
    <property type="match status" value="1"/>
</dbReference>
<dbReference type="InterPro" id="IPR023828">
    <property type="entry name" value="Peptidase_S8_Ser-AS"/>
</dbReference>
<dbReference type="Gene3D" id="2.60.40.1080">
    <property type="match status" value="2"/>
</dbReference>
<dbReference type="SUPFAM" id="SSF52025">
    <property type="entry name" value="PA domain"/>
    <property type="match status" value="1"/>
</dbReference>
<feature type="active site" description="Charge relay system" evidence="10">
    <location>
        <position position="233"/>
    </location>
</feature>
<comment type="similarity">
    <text evidence="2 10">Belongs to the peptidase S8 family.</text>
</comment>
<dbReference type="SUPFAM" id="SSF52743">
    <property type="entry name" value="Subtilisin-like"/>
    <property type="match status" value="1"/>
</dbReference>
<evidence type="ECO:0000256" key="11">
    <source>
        <dbReference type="SAM" id="MobiDB-lite"/>
    </source>
</evidence>
<evidence type="ECO:0000256" key="7">
    <source>
        <dbReference type="ARBA" id="ARBA00022801"/>
    </source>
</evidence>
<dbReference type="SMART" id="SM00635">
    <property type="entry name" value="BID_2"/>
    <property type="match status" value="2"/>
</dbReference>
<sequence length="1978" mass="216209">MKKMKRYFSGVITIFMLFGMITSNPKADIRESKESDITAIEVEGTPRLDDLKTKPNESQIDAIYGDDEIVTAIVEMEDAPVMEYYGTSNYSIDIDTSAGESVSDFLSSEDAKIISNEIINNQQNIISKISNLTNENSDIAKLSNDGFEVVNKWSNIVNAIAIKVPYGLINEISKIDGIKRAYVEHVYDRPDPIENSVVEDGKENYSYSYDMVGIEKVWGEGYTGKGMLVAVLDTGLDLKMDWNSEVVRVHEAFTNDSFKNGNPTDGNDDWSLRYTTDSLKEFLVDNQLKSTTGASGNQITYDKNALYKNLKVPYACDYADGDLNVWPAESDHGTHVSGTIAGFVSTDEGEVKFSGVAPDAQLLAMKVFPDAGGGAMESVIINALEDSLKLGADIVNLSLGSDNGFASDDTVQNDLYERLNKSGIVLMTSAGNSEKSSTNNNYGSSNSTDNPDESMISSPAVYESNLAVASIDNTISVQAYFSWYDDKNVEHKVYFKDPWAGLMKADFSDKEYPIYSVGGFGEYNDYYAAGFNNGYNNGKTGLALVKRGEISFASKINNAISFSGVNSRNERYGVLGVIIYDNNSESTELISMSVTGTTLDSAFISGKDGSELVKAIENGYDVKIKVSKDDETIDNVTAGEMSSFTSWGAGPGLELKPEITAPGGNIWSSVLDRVNASNDGYIGSYNMMSGTSMSAPHMSGIGALVRQYAIKQGITNENVGDIVSKLLVSTAIPQKNKNGVYYSPRQQGAGIVSASSAISTPAYITVDGESVGKLELGDDPNKNGEYNINFKLNNISSESLKYNVEVVLMRPETSPITSEWGERNVISNDEVIIKNVQLGEINVSENGSTSFNQKVSLTNEEKSELDTLFANGIYIEGYVILTDTTEENPQIGMPMLSFYGDWTKSPIFDSSNWIDEPQDGENVFNNETTWNTNIVGSTQINDIYGIIGYFNLGQNVFDPSSTMNQTVYTKENITLSPNGDEYFDRIDDYILYQLRDAKAVVIEAKNSITGEVYMREWTSYASKSLYNSSIGAPIPFSVYGTFPTWNGTDKEGNVLPSGTKCTYTITAYSEGDYGDKVYSEEEGRNVTAFDSIIPGEKEPKFNNHNMDMTGDIISFPVTIDTVAPKLKNNAIKVYQEDGRTYIKGTVYDDGSIASIEVTPYVTRTYKDEKGDPNYSEVGLDRNNPFYKEDIYDAEVKEHEFIVDVTEYVHNKESFEGENNYYNYEWNGNVLISCGDYGANDRSYAIRVNASEGIVLSQTSALLHPGEEFDLSVNNNTENSNSNITRISSNPEVATVDEYGHVIAVSAGQTIITVSDGTDSAICVVAVEEVNTKVESFDLSIDSFSGLKVDGQLVVKVNNLKPANVKLDNISWEVSEDEDYANDYGAGLITVGKYSSDGLSGFLYLTLNSSEDILPKGRAVLTVTLGDVKRTMDIDWDQIYKTSSEDDIISGENYNDQAIYVKQGESAKLMAKYKQSTLHQIGDVQTELKGLKLDGADFFSIGGSYNAKLVNEADYALPEKVHLYIVYADGYKYEIQNYPNHTTYTYDSNTGEINVKYAPTGAENKLLIVADGIESKGAIAGVVSDTVYTKPDGMFGPFDWSVVSGNGEFEVGEADLKGNKIEAGIYTPSEPGVSYIKATTKDGKYSVNFAVVSEAILADKLTLDTNNIEVKVGETANLIAKLSPEPTLEKDTELTWKSFNPSVATVSEDGTITGVSEGYAYIKIESMTNNKIYSYCIVHVSKAIEKYTVTFKDYNGTVLKEEIVEEGNSATPPVNPEREGYTFDGWDIDFNNVKENITITAKYSINSYTVTFSVEGKVVGTIVKEYDEVLTDKDYPEIPIKNGYVGKWNKLEGGVKDNITIEAIYELYSDDSNSNGNSGGSSGNHGPDEDEPGNPSTDGTQSGNQSTGGTKPGNQDTNGNQNKVDSPSNNNSGVDNQVGSSNDNLPQTGGRNSKDLLLLGIVLCSLGAAVMLSKKRKLE</sequence>
<dbReference type="PRINTS" id="PR00723">
    <property type="entry name" value="SUBTILISIN"/>
</dbReference>
<organism evidence="13 14">
    <name type="scientific">Clostridium gallinarum</name>
    <dbReference type="NCBI Taxonomy" id="2762246"/>
    <lineage>
        <taxon>Bacteria</taxon>
        <taxon>Bacillati</taxon>
        <taxon>Bacillota</taxon>
        <taxon>Clostridia</taxon>
        <taxon>Eubacteriales</taxon>
        <taxon>Clostridiaceae</taxon>
        <taxon>Clostridium</taxon>
    </lineage>
</organism>
<feature type="active site" description="Charge relay system" evidence="10">
    <location>
        <position position="332"/>
    </location>
</feature>
<dbReference type="NCBIfam" id="TIGR01167">
    <property type="entry name" value="LPXTG_anchor"/>
    <property type="match status" value="1"/>
</dbReference>
<evidence type="ECO:0000256" key="2">
    <source>
        <dbReference type="ARBA" id="ARBA00011073"/>
    </source>
</evidence>
<dbReference type="SUPFAM" id="SSF49373">
    <property type="entry name" value="Invasin/intimin cell-adhesion fragments"/>
    <property type="match status" value="2"/>
</dbReference>
<feature type="compositionally biased region" description="Low complexity" evidence="11">
    <location>
        <begin position="436"/>
        <end position="449"/>
    </location>
</feature>
<dbReference type="PROSITE" id="PS50818">
    <property type="entry name" value="INTEIN_C_TER"/>
    <property type="match status" value="1"/>
</dbReference>
<dbReference type="InterPro" id="IPR000209">
    <property type="entry name" value="Peptidase_S8/S53_dom"/>
</dbReference>
<evidence type="ECO:0000313" key="14">
    <source>
        <dbReference type="Proteomes" id="UP000640335"/>
    </source>
</evidence>
<keyword evidence="7 10" id="KW-0378">Hydrolase</keyword>
<evidence type="ECO:0000256" key="10">
    <source>
        <dbReference type="PROSITE-ProRule" id="PRU01240"/>
    </source>
</evidence>
<dbReference type="Proteomes" id="UP000640335">
    <property type="component" value="Unassembled WGS sequence"/>
</dbReference>
<keyword evidence="5 10" id="KW-0645">Protease</keyword>
<dbReference type="PROSITE" id="PS51892">
    <property type="entry name" value="SUBTILASE"/>
    <property type="match status" value="1"/>
</dbReference>
<dbReference type="RefSeq" id="WP_191750254.1">
    <property type="nucleotide sequence ID" value="NZ_JACSQZ010000034.1"/>
</dbReference>
<keyword evidence="6" id="KW-0732">Signal</keyword>
<feature type="domain" description="Gram-positive cocci surface proteins LPxTG" evidence="12">
    <location>
        <begin position="1944"/>
        <end position="1978"/>
    </location>
</feature>
<feature type="compositionally biased region" description="Polar residues" evidence="11">
    <location>
        <begin position="1911"/>
        <end position="1949"/>
    </location>
</feature>
<feature type="region of interest" description="Disordered" evidence="11">
    <location>
        <begin position="430"/>
        <end position="456"/>
    </location>
</feature>